<evidence type="ECO:0000313" key="2">
    <source>
        <dbReference type="Proteomes" id="UP001595698"/>
    </source>
</evidence>
<keyword evidence="2" id="KW-1185">Reference proteome</keyword>
<name>A0ABV8FGQ4_9ACTN</name>
<evidence type="ECO:0000313" key="1">
    <source>
        <dbReference type="EMBL" id="MFC3986452.1"/>
    </source>
</evidence>
<reference evidence="2" key="1">
    <citation type="journal article" date="2019" name="Int. J. Syst. Evol. Microbiol.">
        <title>The Global Catalogue of Microorganisms (GCM) 10K type strain sequencing project: providing services to taxonomists for standard genome sequencing and annotation.</title>
        <authorList>
            <consortium name="The Broad Institute Genomics Platform"/>
            <consortium name="The Broad Institute Genome Sequencing Center for Infectious Disease"/>
            <person name="Wu L."/>
            <person name="Ma J."/>
        </authorList>
    </citation>
    <scope>NUCLEOTIDE SEQUENCE [LARGE SCALE GENOMIC DNA]</scope>
    <source>
        <strain evidence="2">TBRC 7912</strain>
    </source>
</reference>
<sequence length="64" mass="7039">MPDLTTAHRLAAYREELIGAGFSPEETRALVIEAARHQCELWLHPDFVARAVPVVPYGSEAAHA</sequence>
<gene>
    <name evidence="1" type="ORF">ACFOYY_40415</name>
</gene>
<accession>A0ABV8FGQ4</accession>
<protein>
    <submittedName>
        <fullName evidence="1">Uncharacterized protein</fullName>
    </submittedName>
</protein>
<organism evidence="1 2">
    <name type="scientific">Streptosporangium jomthongense</name>
    <dbReference type="NCBI Taxonomy" id="1193683"/>
    <lineage>
        <taxon>Bacteria</taxon>
        <taxon>Bacillati</taxon>
        <taxon>Actinomycetota</taxon>
        <taxon>Actinomycetes</taxon>
        <taxon>Streptosporangiales</taxon>
        <taxon>Streptosporangiaceae</taxon>
        <taxon>Streptosporangium</taxon>
    </lineage>
</organism>
<dbReference type="EMBL" id="JBHSBC010000056">
    <property type="protein sequence ID" value="MFC3986452.1"/>
    <property type="molecule type" value="Genomic_DNA"/>
</dbReference>
<dbReference type="RefSeq" id="WP_386196704.1">
    <property type="nucleotide sequence ID" value="NZ_JBHSBC010000056.1"/>
</dbReference>
<dbReference type="Proteomes" id="UP001595698">
    <property type="component" value="Unassembled WGS sequence"/>
</dbReference>
<comment type="caution">
    <text evidence="1">The sequence shown here is derived from an EMBL/GenBank/DDBJ whole genome shotgun (WGS) entry which is preliminary data.</text>
</comment>
<proteinExistence type="predicted"/>